<evidence type="ECO:0008006" key="3">
    <source>
        <dbReference type="Google" id="ProtNLM"/>
    </source>
</evidence>
<keyword evidence="2" id="KW-1185">Reference proteome</keyword>
<dbReference type="InterPro" id="IPR024227">
    <property type="entry name" value="DUF3795"/>
</dbReference>
<accession>A0A1H2XF69</accession>
<dbReference type="Proteomes" id="UP000198828">
    <property type="component" value="Unassembled WGS sequence"/>
</dbReference>
<reference evidence="1 2" key="1">
    <citation type="submission" date="2016-10" db="EMBL/GenBank/DDBJ databases">
        <authorList>
            <person name="de Groot N.N."/>
        </authorList>
    </citation>
    <scope>NUCLEOTIDE SEQUENCE [LARGE SCALE GENOMIC DNA]</scope>
    <source>
        <strain evidence="1 2">DSM 23310</strain>
    </source>
</reference>
<evidence type="ECO:0000313" key="2">
    <source>
        <dbReference type="Proteomes" id="UP000198828"/>
    </source>
</evidence>
<sequence length="136" mass="15785">MKKVTMCGYRCDLCKAFASNIKINDEREKLSDIWNKYYDLDIPTEKIFCDGCRCSKNNAKRIDMNCPVRECVINKCIDHCGECNDFPCATFNERKGLSFQEAKEKLGPNFCIDEYNNYLLAYDNLTRLGLSMSKEK</sequence>
<name>A0A1H2XF69_9FIRM</name>
<evidence type="ECO:0000313" key="1">
    <source>
        <dbReference type="EMBL" id="SDW91358.1"/>
    </source>
</evidence>
<dbReference type="EMBL" id="FNNG01000005">
    <property type="protein sequence ID" value="SDW91358.1"/>
    <property type="molecule type" value="Genomic_DNA"/>
</dbReference>
<dbReference type="AlphaFoldDB" id="A0A1H2XF69"/>
<dbReference type="RefSeq" id="WP_093752226.1">
    <property type="nucleotide sequence ID" value="NZ_BSYN01000007.1"/>
</dbReference>
<protein>
    <recommendedName>
        <fullName evidence="3">DUF3795 domain-containing protein</fullName>
    </recommendedName>
</protein>
<gene>
    <name evidence="1" type="ORF">SAMN05660923_01421</name>
</gene>
<dbReference type="OrthoDB" id="9803966at2"/>
<organism evidence="1 2">
    <name type="scientific">Tepidimicrobium xylanilyticum</name>
    <dbReference type="NCBI Taxonomy" id="1123352"/>
    <lineage>
        <taxon>Bacteria</taxon>
        <taxon>Bacillati</taxon>
        <taxon>Bacillota</taxon>
        <taxon>Tissierellia</taxon>
        <taxon>Tissierellales</taxon>
        <taxon>Tepidimicrobiaceae</taxon>
        <taxon>Tepidimicrobium</taxon>
    </lineage>
</organism>
<dbReference type="Pfam" id="PF12675">
    <property type="entry name" value="DUF3795"/>
    <property type="match status" value="1"/>
</dbReference>
<proteinExistence type="predicted"/>